<dbReference type="InterPro" id="IPR036610">
    <property type="entry name" value="PEBP-like_sf"/>
</dbReference>
<organism evidence="2 3">
    <name type="scientific">Acidihalobacter ferrooxydans</name>
    <dbReference type="NCBI Taxonomy" id="1765967"/>
    <lineage>
        <taxon>Bacteria</taxon>
        <taxon>Pseudomonadati</taxon>
        <taxon>Pseudomonadota</taxon>
        <taxon>Gammaproteobacteria</taxon>
        <taxon>Chromatiales</taxon>
        <taxon>Ectothiorhodospiraceae</taxon>
        <taxon>Acidihalobacter</taxon>
    </lineage>
</organism>
<dbReference type="Proteomes" id="UP000243807">
    <property type="component" value="Chromosome"/>
</dbReference>
<keyword evidence="3" id="KW-1185">Reference proteome</keyword>
<evidence type="ECO:0000256" key="1">
    <source>
        <dbReference type="SAM" id="SignalP"/>
    </source>
</evidence>
<dbReference type="InterPro" id="IPR008914">
    <property type="entry name" value="PEBP"/>
</dbReference>
<feature type="chain" id="PRO_5010228196" description="PEBP family protein" evidence="1">
    <location>
        <begin position="24"/>
        <end position="176"/>
    </location>
</feature>
<protein>
    <recommendedName>
        <fullName evidence="4">PEBP family protein</fullName>
    </recommendedName>
</protein>
<dbReference type="KEGG" id="afy:BW247_03065"/>
<evidence type="ECO:0000313" key="3">
    <source>
        <dbReference type="Proteomes" id="UP000243807"/>
    </source>
</evidence>
<sequence>MSNRILGAAALTLALLGSGTANAANLKAHLDAPGWNGRVIPPGQQCHRFGGHGATPRIAVSDIPPGTQALVLAFSDQDYPPMNHGGHGVIAYILPPGTGTTALVPSVPGHTFDLPHGFFIVHPHANPKHDIAGAYMPPCSGGKRHMYSVTLEAVTLNAAGSPATVLGTTRLDLGRY</sequence>
<accession>A0A1P8UEH8</accession>
<proteinExistence type="predicted"/>
<evidence type="ECO:0000313" key="2">
    <source>
        <dbReference type="EMBL" id="APZ42198.1"/>
    </source>
</evidence>
<reference evidence="2 3" key="1">
    <citation type="submission" date="2017-01" db="EMBL/GenBank/DDBJ databases">
        <title>Draft sequence of Acidihalobacter ferrooxidans strain DSM 14175 (strain V8).</title>
        <authorList>
            <person name="Khaleque H.N."/>
            <person name="Ramsay J.P."/>
            <person name="Murphy R.J.T."/>
            <person name="Kaksonen A.H."/>
            <person name="Boxall N.J."/>
            <person name="Watkin E.L.J."/>
        </authorList>
    </citation>
    <scope>NUCLEOTIDE SEQUENCE [LARGE SCALE GENOMIC DNA]</scope>
    <source>
        <strain evidence="2 3">V8</strain>
    </source>
</reference>
<dbReference type="Pfam" id="PF01161">
    <property type="entry name" value="PBP"/>
    <property type="match status" value="1"/>
</dbReference>
<evidence type="ECO:0008006" key="4">
    <source>
        <dbReference type="Google" id="ProtNLM"/>
    </source>
</evidence>
<name>A0A1P8UEH8_9GAMM</name>
<dbReference type="RefSeq" id="WP_076835660.1">
    <property type="nucleotide sequence ID" value="NZ_CP019434.1"/>
</dbReference>
<dbReference type="Gene3D" id="3.90.280.10">
    <property type="entry name" value="PEBP-like"/>
    <property type="match status" value="1"/>
</dbReference>
<dbReference type="SUPFAM" id="SSF49777">
    <property type="entry name" value="PEBP-like"/>
    <property type="match status" value="1"/>
</dbReference>
<gene>
    <name evidence="2" type="ORF">BW247_03065</name>
</gene>
<dbReference type="EMBL" id="CP019434">
    <property type="protein sequence ID" value="APZ42198.1"/>
    <property type="molecule type" value="Genomic_DNA"/>
</dbReference>
<dbReference type="AlphaFoldDB" id="A0A1P8UEH8"/>
<feature type="signal peptide" evidence="1">
    <location>
        <begin position="1"/>
        <end position="23"/>
    </location>
</feature>
<keyword evidence="1" id="KW-0732">Signal</keyword>
<dbReference type="STRING" id="1765967.BW247_03065"/>